<sequence>MDGPNAGAEAGRGIVLVHDWLTGMRGGEKCLEPLCRRWPQAQLCTLFYRRGSVSPAIERLRIRPSWLNRWPGVHHYYRYLLPLMPLAAGWRIPRAELVVSLSHAVAKSAQPPPGVPHVCYCFTPMRYAWHMKEAYFAAARNPSAWSWGLLRWLEQVKSGSRERLLEALRRWDQATAARVTHFLAISHTVRQRIWDCYRRDAAVIYPPVDTDFYTPTFQKREPFYLIVSALAPYKRFDLAIAACERLRRRLVIIGTGQDRRRLQAVAGSQTHFLGWQPDEVVRDYLRRAQALLFPGEEDFGIVPLEAQACGCPVIGFGRGGLTETVLPLGRSRTPTGVLFGEQTVEAVIEAIVEWERHREAFDPHQARRQALRFSRQRYEAEMFAYLEAVRAGRQPTREDRTAREPSMRLPVPYSAAA</sequence>
<dbReference type="Pfam" id="PF00534">
    <property type="entry name" value="Glycos_transf_1"/>
    <property type="match status" value="1"/>
</dbReference>
<evidence type="ECO:0000259" key="2">
    <source>
        <dbReference type="Pfam" id="PF00534"/>
    </source>
</evidence>
<name>A0A7V9ACB6_9BACT</name>
<accession>A0A7V9ACB6</accession>
<protein>
    <submittedName>
        <fullName evidence="3">Glycosyltransferase</fullName>
    </submittedName>
</protein>
<organism evidence="3 4">
    <name type="scientific">Thermogemmata fonticola</name>
    <dbReference type="NCBI Taxonomy" id="2755323"/>
    <lineage>
        <taxon>Bacteria</taxon>
        <taxon>Pseudomonadati</taxon>
        <taxon>Planctomycetota</taxon>
        <taxon>Planctomycetia</taxon>
        <taxon>Gemmatales</taxon>
        <taxon>Gemmataceae</taxon>
        <taxon>Thermogemmata</taxon>
    </lineage>
</organism>
<dbReference type="PANTHER" id="PTHR45947:SF3">
    <property type="entry name" value="SULFOQUINOVOSYL TRANSFERASE SQD2"/>
    <property type="match status" value="1"/>
</dbReference>
<keyword evidence="3" id="KW-0808">Transferase</keyword>
<dbReference type="InterPro" id="IPR050194">
    <property type="entry name" value="Glycosyltransferase_grp1"/>
</dbReference>
<proteinExistence type="predicted"/>
<evidence type="ECO:0000313" key="3">
    <source>
        <dbReference type="EMBL" id="MBA2226968.1"/>
    </source>
</evidence>
<dbReference type="Gene3D" id="3.40.50.2000">
    <property type="entry name" value="Glycogen Phosphorylase B"/>
    <property type="match status" value="1"/>
</dbReference>
<dbReference type="Proteomes" id="UP000542342">
    <property type="component" value="Unassembled WGS sequence"/>
</dbReference>
<feature type="domain" description="Glycosyl transferase family 1" evidence="2">
    <location>
        <begin position="216"/>
        <end position="358"/>
    </location>
</feature>
<gene>
    <name evidence="3" type="ORF">H0921_12425</name>
</gene>
<dbReference type="PANTHER" id="PTHR45947">
    <property type="entry name" value="SULFOQUINOVOSYL TRANSFERASE SQD2"/>
    <property type="match status" value="1"/>
</dbReference>
<dbReference type="GO" id="GO:0016757">
    <property type="term" value="F:glycosyltransferase activity"/>
    <property type="evidence" value="ECO:0007669"/>
    <property type="project" value="InterPro"/>
</dbReference>
<dbReference type="EMBL" id="JACEFB010000009">
    <property type="protein sequence ID" value="MBA2226968.1"/>
    <property type="molecule type" value="Genomic_DNA"/>
</dbReference>
<dbReference type="AlphaFoldDB" id="A0A7V9ACB6"/>
<reference evidence="3 4" key="1">
    <citation type="submission" date="2020-07" db="EMBL/GenBank/DDBJ databases">
        <title>Thermogemmata thermophila gen. nov., sp. nov., a novel moderate thermophilic planctomycete from a Kamchatka hot spring.</title>
        <authorList>
            <person name="Elcheninov A.G."/>
            <person name="Podosokorskaya O.A."/>
            <person name="Kovaleva O.L."/>
            <person name="Novikov A."/>
            <person name="Bonch-Osmolovskaya E.A."/>
            <person name="Toshchakov S.V."/>
            <person name="Kublanov I.V."/>
        </authorList>
    </citation>
    <scope>NUCLEOTIDE SEQUENCE [LARGE SCALE GENOMIC DNA]</scope>
    <source>
        <strain evidence="3 4">2918</strain>
    </source>
</reference>
<comment type="caution">
    <text evidence="3">The sequence shown here is derived from an EMBL/GenBank/DDBJ whole genome shotgun (WGS) entry which is preliminary data.</text>
</comment>
<keyword evidence="4" id="KW-1185">Reference proteome</keyword>
<evidence type="ECO:0000256" key="1">
    <source>
        <dbReference type="SAM" id="MobiDB-lite"/>
    </source>
</evidence>
<dbReference type="SUPFAM" id="SSF53756">
    <property type="entry name" value="UDP-Glycosyltransferase/glycogen phosphorylase"/>
    <property type="match status" value="1"/>
</dbReference>
<dbReference type="RefSeq" id="WP_194538560.1">
    <property type="nucleotide sequence ID" value="NZ_JACEFB010000009.1"/>
</dbReference>
<dbReference type="InterPro" id="IPR001296">
    <property type="entry name" value="Glyco_trans_1"/>
</dbReference>
<feature type="compositionally biased region" description="Basic and acidic residues" evidence="1">
    <location>
        <begin position="395"/>
        <end position="406"/>
    </location>
</feature>
<feature type="region of interest" description="Disordered" evidence="1">
    <location>
        <begin position="394"/>
        <end position="417"/>
    </location>
</feature>
<evidence type="ECO:0000313" key="4">
    <source>
        <dbReference type="Proteomes" id="UP000542342"/>
    </source>
</evidence>